<evidence type="ECO:0000313" key="1">
    <source>
        <dbReference type="EMBL" id="GMM50390.1"/>
    </source>
</evidence>
<dbReference type="Proteomes" id="UP001362899">
    <property type="component" value="Unassembled WGS sequence"/>
</dbReference>
<keyword evidence="2" id="KW-1185">Reference proteome</keyword>
<sequence length="133" mass="14719">MQRKFVEGSLDGESYTVATAGYADTIHISVYKNDKMGKVFKCQLYPLIGGALNEDGLIANVVPEVLLGSGDDDVAGKFYTETIASLILRQRPSESRKLILGLGNIGPRDNNVTEFYKKELLHVTKLVQEARVW</sequence>
<organism evidence="1 2">
    <name type="scientific">Starmerella bacillaris</name>
    <name type="common">Yeast</name>
    <name type="synonym">Candida zemplinina</name>
    <dbReference type="NCBI Taxonomy" id="1247836"/>
    <lineage>
        <taxon>Eukaryota</taxon>
        <taxon>Fungi</taxon>
        <taxon>Dikarya</taxon>
        <taxon>Ascomycota</taxon>
        <taxon>Saccharomycotina</taxon>
        <taxon>Dipodascomycetes</taxon>
        <taxon>Dipodascales</taxon>
        <taxon>Trichomonascaceae</taxon>
        <taxon>Starmerella</taxon>
    </lineage>
</organism>
<comment type="caution">
    <text evidence="1">The sequence shown here is derived from an EMBL/GenBank/DDBJ whole genome shotgun (WGS) entry which is preliminary data.</text>
</comment>
<protein>
    <recommendedName>
        <fullName evidence="3">Proteasome assembly chaperone 3</fullName>
    </recommendedName>
</protein>
<dbReference type="InterPro" id="IPR053720">
    <property type="entry name" value="Psm_Assembly_Chaperone"/>
</dbReference>
<reference evidence="1 2" key="1">
    <citation type="journal article" date="2023" name="Elife">
        <title>Identification of key yeast species and microbe-microbe interactions impacting larval growth of Drosophila in the wild.</title>
        <authorList>
            <person name="Mure A."/>
            <person name="Sugiura Y."/>
            <person name="Maeda R."/>
            <person name="Honda K."/>
            <person name="Sakurai N."/>
            <person name="Takahashi Y."/>
            <person name="Watada M."/>
            <person name="Katoh T."/>
            <person name="Gotoh A."/>
            <person name="Gotoh Y."/>
            <person name="Taniguchi I."/>
            <person name="Nakamura K."/>
            <person name="Hayashi T."/>
            <person name="Katayama T."/>
            <person name="Uemura T."/>
            <person name="Hattori Y."/>
        </authorList>
    </citation>
    <scope>NUCLEOTIDE SEQUENCE [LARGE SCALE GENOMIC DNA]</scope>
    <source>
        <strain evidence="1 2">SB-73</strain>
    </source>
</reference>
<dbReference type="Gene3D" id="3.30.230.90">
    <property type="match status" value="1"/>
</dbReference>
<name>A0AAV5RG32_STABA</name>
<proteinExistence type="predicted"/>
<accession>A0AAV5RG32</accession>
<gene>
    <name evidence="1" type="ORF">DASB73_013480</name>
</gene>
<evidence type="ECO:0000313" key="2">
    <source>
        <dbReference type="Proteomes" id="UP001362899"/>
    </source>
</evidence>
<dbReference type="EMBL" id="BTGC01000003">
    <property type="protein sequence ID" value="GMM50390.1"/>
    <property type="molecule type" value="Genomic_DNA"/>
</dbReference>
<dbReference type="AlphaFoldDB" id="A0AAV5RG32"/>
<evidence type="ECO:0008006" key="3">
    <source>
        <dbReference type="Google" id="ProtNLM"/>
    </source>
</evidence>